<keyword evidence="2" id="KW-1185">Reference proteome</keyword>
<name>A0ACC0Y3J1_9ROSI</name>
<evidence type="ECO:0000313" key="1">
    <source>
        <dbReference type="EMBL" id="KAJ0029837.1"/>
    </source>
</evidence>
<reference evidence="2" key="1">
    <citation type="journal article" date="2023" name="G3 (Bethesda)">
        <title>Genome assembly and association tests identify interacting loci associated with vigor, precocity, and sex in interspecific pistachio rootstocks.</title>
        <authorList>
            <person name="Palmer W."/>
            <person name="Jacygrad E."/>
            <person name="Sagayaradj S."/>
            <person name="Cavanaugh K."/>
            <person name="Han R."/>
            <person name="Bertier L."/>
            <person name="Beede B."/>
            <person name="Kafkas S."/>
            <person name="Golino D."/>
            <person name="Preece J."/>
            <person name="Michelmore R."/>
        </authorList>
    </citation>
    <scope>NUCLEOTIDE SEQUENCE [LARGE SCALE GENOMIC DNA]</scope>
</reference>
<protein>
    <submittedName>
        <fullName evidence="1">Uncharacterized protein</fullName>
    </submittedName>
</protein>
<accession>A0ACC0Y3J1</accession>
<gene>
    <name evidence="1" type="ORF">Pint_12920</name>
</gene>
<proteinExistence type="predicted"/>
<evidence type="ECO:0000313" key="2">
    <source>
        <dbReference type="Proteomes" id="UP001163603"/>
    </source>
</evidence>
<dbReference type="EMBL" id="CM047743">
    <property type="protein sequence ID" value="KAJ0029837.1"/>
    <property type="molecule type" value="Genomic_DNA"/>
</dbReference>
<comment type="caution">
    <text evidence="1">The sequence shown here is derived from an EMBL/GenBank/DDBJ whole genome shotgun (WGS) entry which is preliminary data.</text>
</comment>
<sequence>MEEGENILGAIYEDDNLEDLEDIEMLDVEEGELLEHDSSTQTNLEQSHGGDANVGNVELQSKNRRRRANKKKNKKKRSGLGPKFTDINRFVSDTCKHLKERKSYMVYTAVGCLGVSALSDLIKEVDAIQACGGQMTADGRRSRTGGGILWGIIRARSPGTYKEIMKKTKEFEKQFKQQNNRQAVEQTKEDSSQRADFALTNEISPSIPDGSEIVPQNQHKQSSVEGKHKSVRERIRVPVSYDDLLVEDSRTESL</sequence>
<organism evidence="1 2">
    <name type="scientific">Pistacia integerrima</name>
    <dbReference type="NCBI Taxonomy" id="434235"/>
    <lineage>
        <taxon>Eukaryota</taxon>
        <taxon>Viridiplantae</taxon>
        <taxon>Streptophyta</taxon>
        <taxon>Embryophyta</taxon>
        <taxon>Tracheophyta</taxon>
        <taxon>Spermatophyta</taxon>
        <taxon>Magnoliopsida</taxon>
        <taxon>eudicotyledons</taxon>
        <taxon>Gunneridae</taxon>
        <taxon>Pentapetalae</taxon>
        <taxon>rosids</taxon>
        <taxon>malvids</taxon>
        <taxon>Sapindales</taxon>
        <taxon>Anacardiaceae</taxon>
        <taxon>Pistacia</taxon>
    </lineage>
</organism>
<dbReference type="Proteomes" id="UP001163603">
    <property type="component" value="Chromosome 8"/>
</dbReference>